<evidence type="ECO:0000313" key="3">
    <source>
        <dbReference type="EMBL" id="KAK7591068.1"/>
    </source>
</evidence>
<organism evidence="3 4">
    <name type="scientific">Parthenolecanium corni</name>
    <dbReference type="NCBI Taxonomy" id="536013"/>
    <lineage>
        <taxon>Eukaryota</taxon>
        <taxon>Metazoa</taxon>
        <taxon>Ecdysozoa</taxon>
        <taxon>Arthropoda</taxon>
        <taxon>Hexapoda</taxon>
        <taxon>Insecta</taxon>
        <taxon>Pterygota</taxon>
        <taxon>Neoptera</taxon>
        <taxon>Paraneoptera</taxon>
        <taxon>Hemiptera</taxon>
        <taxon>Sternorrhyncha</taxon>
        <taxon>Coccoidea</taxon>
        <taxon>Coccidae</taxon>
        <taxon>Parthenolecanium</taxon>
    </lineage>
</organism>
<accession>A0AAN9TL74</accession>
<evidence type="ECO:0000313" key="4">
    <source>
        <dbReference type="Proteomes" id="UP001367676"/>
    </source>
</evidence>
<feature type="compositionally biased region" description="Polar residues" evidence="1">
    <location>
        <begin position="165"/>
        <end position="183"/>
    </location>
</feature>
<keyword evidence="4" id="KW-1185">Reference proteome</keyword>
<feature type="region of interest" description="Disordered" evidence="1">
    <location>
        <begin position="123"/>
        <end position="183"/>
    </location>
</feature>
<dbReference type="Proteomes" id="UP001367676">
    <property type="component" value="Unassembled WGS sequence"/>
</dbReference>
<evidence type="ECO:0000313" key="2">
    <source>
        <dbReference type="EMBL" id="KAK7571167.1"/>
    </source>
</evidence>
<comment type="caution">
    <text evidence="3">The sequence shown here is derived from an EMBL/GenBank/DDBJ whole genome shotgun (WGS) entry which is preliminary data.</text>
</comment>
<dbReference type="PANTHER" id="PTHR46114:SF1">
    <property type="entry name" value="ZAD DOMAIN-CONTAINING PROTEIN"/>
    <property type="match status" value="1"/>
</dbReference>
<name>A0AAN9TL74_9HEMI</name>
<gene>
    <name evidence="3" type="ORF">V9T40_002681</name>
    <name evidence="2" type="ORF">V9T40_014771</name>
</gene>
<sequence length="562" mass="64827">MSCILNADKFCYICGKYMFANEKKPMSEMVKSAYFSYFKIHVDERKRWWVPGNVCLTCYVNLSQWRLGKRKGMSFKQPTIWSLPKNHPADCYFCLTKNVIGSTSKTRAKIVYPNVSSVTLTIPYESDEEPPIPPNEDDSSTGTETDSEPRSQDLFNNGAAAAGVNTPSSWLSQSPPSTMPQPLTQFELNDLVRVLGLSKQKSEILGSRLQEKNLLQAETNITIYRKRHVELAQFYEMANRESLCVCKDVDSLMFELNITHIPSEWRLFIDASKTSLKAVLLHNGNIKPSIPVAHSTSMRESYDNMKIILNALQYDKYQWSICGDLKVIGLLLGMQSGFPKYQCFLCMWDSRATDQHYKKKKWPQRGWIVGNDNVKLTPLVKPDKIILPPLHIKLGLMKNFVKALNKTGSAFLHLREMFTNLSDAKIKEGVFDGPQIRQVLKDEAFKLTLTETELNAWLAFENVVKKFLGNHRADNYKEVVENLIQAYAELGCRMSLKIHFLHSHLDYFPENLGHFSEEQGERFHQDLKVMECRYQGRWNPAMFGDYCWFLRQEDFNPKKRKL</sequence>
<dbReference type="PANTHER" id="PTHR46114">
    <property type="entry name" value="APPLE DOMAIN-CONTAINING PROTEIN"/>
    <property type="match status" value="1"/>
</dbReference>
<proteinExistence type="predicted"/>
<protein>
    <submittedName>
        <fullName evidence="3">Uncharacterized protein</fullName>
    </submittedName>
</protein>
<evidence type="ECO:0000256" key="1">
    <source>
        <dbReference type="SAM" id="MobiDB-lite"/>
    </source>
</evidence>
<feature type="compositionally biased region" description="Acidic residues" evidence="1">
    <location>
        <begin position="125"/>
        <end position="139"/>
    </location>
</feature>
<dbReference type="EMBL" id="JBBCAQ010000022">
    <property type="protein sequence ID" value="KAK7591068.1"/>
    <property type="molecule type" value="Genomic_DNA"/>
</dbReference>
<dbReference type="EMBL" id="JBBCAQ010000041">
    <property type="protein sequence ID" value="KAK7571167.1"/>
    <property type="molecule type" value="Genomic_DNA"/>
</dbReference>
<dbReference type="AlphaFoldDB" id="A0AAN9TL74"/>
<reference evidence="3 4" key="1">
    <citation type="submission" date="2024-03" db="EMBL/GenBank/DDBJ databases">
        <title>Adaptation during the transition from Ophiocordyceps entomopathogen to insect associate is accompanied by gene loss and intensified selection.</title>
        <authorList>
            <person name="Ward C.M."/>
            <person name="Onetto C.A."/>
            <person name="Borneman A.R."/>
        </authorList>
    </citation>
    <scope>NUCLEOTIDE SEQUENCE [LARGE SCALE GENOMIC DNA]</scope>
    <source>
        <strain evidence="3">AWRI1</strain>
        <tissue evidence="3">Single Adult Female</tissue>
    </source>
</reference>